<name>A0A9P4W3P8_CURKU</name>
<comment type="caution">
    <text evidence="3">The sequence shown here is derived from an EMBL/GenBank/DDBJ whole genome shotgun (WGS) entry which is preliminary data.</text>
</comment>
<organism evidence="3 4">
    <name type="scientific">Curvularia kusanoi</name>
    <name type="common">Cochliobolus kusanoi</name>
    <dbReference type="NCBI Taxonomy" id="90978"/>
    <lineage>
        <taxon>Eukaryota</taxon>
        <taxon>Fungi</taxon>
        <taxon>Dikarya</taxon>
        <taxon>Ascomycota</taxon>
        <taxon>Pezizomycotina</taxon>
        <taxon>Dothideomycetes</taxon>
        <taxon>Pleosporomycetidae</taxon>
        <taxon>Pleosporales</taxon>
        <taxon>Pleosporineae</taxon>
        <taxon>Pleosporaceae</taxon>
        <taxon>Curvularia</taxon>
    </lineage>
</organism>
<feature type="region of interest" description="Disordered" evidence="2">
    <location>
        <begin position="340"/>
        <end position="360"/>
    </location>
</feature>
<dbReference type="EMBL" id="SWKU01000044">
    <property type="protein sequence ID" value="KAF2994059.1"/>
    <property type="molecule type" value="Genomic_DNA"/>
</dbReference>
<dbReference type="OrthoDB" id="4708870at2759"/>
<reference evidence="3" key="1">
    <citation type="submission" date="2019-04" db="EMBL/GenBank/DDBJ databases">
        <title>Sequencing of skin fungus with MAO and IRED activity.</title>
        <authorList>
            <person name="Marsaioli A.J."/>
            <person name="Bonatto J.M.C."/>
            <person name="Reis Junior O."/>
        </authorList>
    </citation>
    <scope>NUCLEOTIDE SEQUENCE</scope>
    <source>
        <strain evidence="3">30M1</strain>
    </source>
</reference>
<keyword evidence="1" id="KW-0175">Coiled coil</keyword>
<evidence type="ECO:0000256" key="1">
    <source>
        <dbReference type="SAM" id="Coils"/>
    </source>
</evidence>
<protein>
    <submittedName>
        <fullName evidence="3">Uncharacterized protein</fullName>
    </submittedName>
</protein>
<dbReference type="AlphaFoldDB" id="A0A9P4W3P8"/>
<proteinExistence type="predicted"/>
<gene>
    <name evidence="3" type="ORF">E8E13_001960</name>
</gene>
<evidence type="ECO:0000313" key="4">
    <source>
        <dbReference type="Proteomes" id="UP000801428"/>
    </source>
</evidence>
<evidence type="ECO:0000313" key="3">
    <source>
        <dbReference type="EMBL" id="KAF2994059.1"/>
    </source>
</evidence>
<feature type="coiled-coil region" evidence="1">
    <location>
        <begin position="483"/>
        <end position="512"/>
    </location>
</feature>
<accession>A0A9P4W3P8</accession>
<evidence type="ECO:0000256" key="2">
    <source>
        <dbReference type="SAM" id="MobiDB-lite"/>
    </source>
</evidence>
<dbReference type="Proteomes" id="UP000801428">
    <property type="component" value="Unassembled WGS sequence"/>
</dbReference>
<keyword evidence="4" id="KW-1185">Reference proteome</keyword>
<sequence length="538" mass="60710">MSPGIYSTVKHTTAAALQSIFSHVTVPHEIPAKVDHGDVDFLVSAPFGDLATMTPATFPFGEVIDAVKQALGTPHGQQGFRTPTCMFFAVPFPSSACGRKLDDDDESSDEQGCWAQIDLKICFDPSAFSWMSFETHYATQSSLLGSMVKPIGLTLDHDGLHLRVAELENTDWGKSMVFVSRDPWTVARLLGLSRRVVDGGFESANKIYTEYADSWLFHPGHFKAKFDDESYLVQHAHRSDFLKKWIPERFPNHEPDNEDDKDVQAWTMHTRQTVKEKVFMRLPHTAVAYYTKLAAYTKEVEEHDLRDKITAAIPSGSNGWDPTFKLPNIIVREPVSAETASVPPKEISLPQHDELTPPPSPKLQPLVSPFNTQEHELPSNLLNTPLIIDALPRQPPHPCKASPPPQSMSSPARLACLARWTAFSATGTPHLLTHPHAKDFDLRWSEAVEAGCSEEELLVWARDMWWVIWVRQCVVNWRGMWMKRIEKEDKKAEKEEKERADIELEKGRAEEAAPIRRTIIAERLAKMNEARGLVQVRE</sequence>